<evidence type="ECO:0000259" key="1">
    <source>
        <dbReference type="Pfam" id="PF20216"/>
    </source>
</evidence>
<dbReference type="Proteomes" id="UP000187261">
    <property type="component" value="Unassembled WGS sequence"/>
</dbReference>
<keyword evidence="3" id="KW-1185">Reference proteome</keyword>
<evidence type="ECO:0000313" key="2">
    <source>
        <dbReference type="EMBL" id="SIT98543.1"/>
    </source>
</evidence>
<accession>A0A1U7Q1H0</accession>
<reference evidence="3" key="1">
    <citation type="submission" date="2016-10" db="EMBL/GenBank/DDBJ databases">
        <authorList>
            <person name="Varghese N."/>
            <person name="Submissions S."/>
        </authorList>
    </citation>
    <scope>NUCLEOTIDE SEQUENCE [LARGE SCALE GENOMIC DNA]</scope>
    <source>
        <strain evidence="3">DSM 19482</strain>
    </source>
</reference>
<gene>
    <name evidence="2" type="ORF">SAMN05660493_03165</name>
</gene>
<dbReference type="OrthoDB" id="1264007at2"/>
<dbReference type="RefSeq" id="WP_076784461.1">
    <property type="nucleotide sequence ID" value="NZ_FTPU01000057.1"/>
</dbReference>
<evidence type="ECO:0000313" key="3">
    <source>
        <dbReference type="Proteomes" id="UP000187261"/>
    </source>
</evidence>
<dbReference type="EMBL" id="FTPU01000057">
    <property type="protein sequence ID" value="SIT98543.1"/>
    <property type="molecule type" value="Genomic_DNA"/>
</dbReference>
<protein>
    <recommendedName>
        <fullName evidence="1">DUF6576 domain-containing protein</fullName>
    </recommendedName>
</protein>
<proteinExistence type="predicted"/>
<feature type="domain" description="DUF6576" evidence="1">
    <location>
        <begin position="34"/>
        <end position="80"/>
    </location>
</feature>
<sequence>MIEVIILILLVITGFIAIKNRSVKRIFFPQKKYYSIDDAYNARRKGKNDEIDHLLSKMGKNGLSDLTEKERKRLDELSRK</sequence>
<dbReference type="AlphaFoldDB" id="A0A1U7Q1H0"/>
<organism evidence="2 3">
    <name type="scientific">Epilithonimonas bovis DSM 19482</name>
    <dbReference type="NCBI Taxonomy" id="1121284"/>
    <lineage>
        <taxon>Bacteria</taxon>
        <taxon>Pseudomonadati</taxon>
        <taxon>Bacteroidota</taxon>
        <taxon>Flavobacteriia</taxon>
        <taxon>Flavobacteriales</taxon>
        <taxon>Weeksellaceae</taxon>
        <taxon>Chryseobacterium group</taxon>
        <taxon>Epilithonimonas</taxon>
    </lineage>
</organism>
<name>A0A1U7Q1H0_9FLAO</name>
<dbReference type="Pfam" id="PF20216">
    <property type="entry name" value="DUF6576"/>
    <property type="match status" value="1"/>
</dbReference>
<dbReference type="STRING" id="1121284.SAMN05660493_03165"/>
<dbReference type="InterPro" id="IPR046483">
    <property type="entry name" value="DUF6576"/>
</dbReference>